<feature type="region of interest" description="Disordered" evidence="1">
    <location>
        <begin position="1"/>
        <end position="26"/>
    </location>
</feature>
<protein>
    <submittedName>
        <fullName evidence="3">Rhodanese-like domain-containing protein chloroplastic-like</fullName>
    </submittedName>
</protein>
<dbReference type="Gene3D" id="3.40.250.10">
    <property type="entry name" value="Rhodanese-like domain"/>
    <property type="match status" value="1"/>
</dbReference>
<dbReference type="SUPFAM" id="SSF52821">
    <property type="entry name" value="Rhodanese/Cell cycle control phosphatase"/>
    <property type="match status" value="1"/>
</dbReference>
<dbReference type="CDD" id="cd00158">
    <property type="entry name" value="RHOD"/>
    <property type="match status" value="1"/>
</dbReference>
<dbReference type="Pfam" id="PF00581">
    <property type="entry name" value="Rhodanese"/>
    <property type="match status" value="1"/>
</dbReference>
<dbReference type="PROSITE" id="PS50206">
    <property type="entry name" value="RHODANESE_3"/>
    <property type="match status" value="1"/>
</dbReference>
<accession>A0A061R0P2</accession>
<dbReference type="InterPro" id="IPR043186">
    <property type="entry name" value="Str14"/>
</dbReference>
<dbReference type="PANTHER" id="PTHR44920:SF2">
    <property type="entry name" value="RHODANESE DOMAIN-CONTAINING PROTEIN"/>
    <property type="match status" value="1"/>
</dbReference>
<organism evidence="3">
    <name type="scientific">Tetraselmis sp. GSL018</name>
    <dbReference type="NCBI Taxonomy" id="582737"/>
    <lineage>
        <taxon>Eukaryota</taxon>
        <taxon>Viridiplantae</taxon>
        <taxon>Chlorophyta</taxon>
        <taxon>core chlorophytes</taxon>
        <taxon>Chlorodendrophyceae</taxon>
        <taxon>Chlorodendrales</taxon>
        <taxon>Chlorodendraceae</taxon>
        <taxon>Tetraselmis</taxon>
    </lineage>
</organism>
<dbReference type="PANTHER" id="PTHR44920">
    <property type="entry name" value="RHODANESE-LIKE DOMAIN-CONTAINING PROTEIN 14, CHLOROPLASTIC-RELATED"/>
    <property type="match status" value="1"/>
</dbReference>
<dbReference type="AlphaFoldDB" id="A0A061R0P2"/>
<dbReference type="InterPro" id="IPR036873">
    <property type="entry name" value="Rhodanese-like_dom_sf"/>
</dbReference>
<evidence type="ECO:0000259" key="2">
    <source>
        <dbReference type="PROSITE" id="PS50206"/>
    </source>
</evidence>
<gene>
    <name evidence="3" type="ORF">TSPGSL018_19066</name>
</gene>
<name>A0A061R0P2_9CHLO</name>
<dbReference type="SMART" id="SM00450">
    <property type="entry name" value="RHOD"/>
    <property type="match status" value="1"/>
</dbReference>
<sequence length="250" mass="27503">MSASKLQFPHASRCSTKPVWRPAKGKQPKYTRQLLQRDVSAAVVQDVAAATLHSTPAPVYATVAALAASFVGTFVVAPRFKKNFKEEDDWQTIYEELVRNGGVQGISAADASKRRGAVIVDVRLARKAELGKPSNSLNIPLYQPIQGWDIPSTIRRIGFAFFGIFGTERNPDFSEEVLARVPKNKEVILACEMGGSLENKSGTKWGFQSRSLKAAYYFQQMGYKKVLYLDGGVGAWVRAGLPLDYPEQGS</sequence>
<reference evidence="3" key="1">
    <citation type="submission" date="2014-05" db="EMBL/GenBank/DDBJ databases">
        <title>The transcriptome of the halophilic microalga Tetraselmis sp. GSL018 isolated from the Great Salt Lake, Utah.</title>
        <authorList>
            <person name="Jinkerson R.E."/>
            <person name="D'Adamo S."/>
            <person name="Posewitz M.C."/>
        </authorList>
    </citation>
    <scope>NUCLEOTIDE SEQUENCE</scope>
    <source>
        <strain evidence="3">GSL018</strain>
    </source>
</reference>
<feature type="domain" description="Rhodanese" evidence="2">
    <location>
        <begin position="113"/>
        <end position="245"/>
    </location>
</feature>
<dbReference type="InterPro" id="IPR001763">
    <property type="entry name" value="Rhodanese-like_dom"/>
</dbReference>
<evidence type="ECO:0000256" key="1">
    <source>
        <dbReference type="SAM" id="MobiDB-lite"/>
    </source>
</evidence>
<dbReference type="GO" id="GO:0009507">
    <property type="term" value="C:chloroplast"/>
    <property type="evidence" value="ECO:0007669"/>
    <property type="project" value="TreeGrafter"/>
</dbReference>
<evidence type="ECO:0000313" key="3">
    <source>
        <dbReference type="EMBL" id="JAC64091.1"/>
    </source>
</evidence>
<dbReference type="EMBL" id="GBEZ01022761">
    <property type="protein sequence ID" value="JAC64091.1"/>
    <property type="molecule type" value="Transcribed_RNA"/>
</dbReference>
<proteinExistence type="predicted"/>